<proteinExistence type="predicted"/>
<dbReference type="EMBL" id="SJPX01000002">
    <property type="protein sequence ID" value="TWU56284.1"/>
    <property type="molecule type" value="Genomic_DNA"/>
</dbReference>
<organism evidence="1 2">
    <name type="scientific">Rubripirellula reticaptiva</name>
    <dbReference type="NCBI Taxonomy" id="2528013"/>
    <lineage>
        <taxon>Bacteria</taxon>
        <taxon>Pseudomonadati</taxon>
        <taxon>Planctomycetota</taxon>
        <taxon>Planctomycetia</taxon>
        <taxon>Pirellulales</taxon>
        <taxon>Pirellulaceae</taxon>
        <taxon>Rubripirellula</taxon>
    </lineage>
</organism>
<keyword evidence="2" id="KW-1185">Reference proteome</keyword>
<evidence type="ECO:0000313" key="2">
    <source>
        <dbReference type="Proteomes" id="UP000317977"/>
    </source>
</evidence>
<reference evidence="1 2" key="1">
    <citation type="submission" date="2019-02" db="EMBL/GenBank/DDBJ databases">
        <title>Deep-cultivation of Planctomycetes and their phenomic and genomic characterization uncovers novel biology.</title>
        <authorList>
            <person name="Wiegand S."/>
            <person name="Jogler M."/>
            <person name="Boedeker C."/>
            <person name="Pinto D."/>
            <person name="Vollmers J."/>
            <person name="Rivas-Marin E."/>
            <person name="Kohn T."/>
            <person name="Peeters S.H."/>
            <person name="Heuer A."/>
            <person name="Rast P."/>
            <person name="Oberbeckmann S."/>
            <person name="Bunk B."/>
            <person name="Jeske O."/>
            <person name="Meyerdierks A."/>
            <person name="Storesund J.E."/>
            <person name="Kallscheuer N."/>
            <person name="Luecker S."/>
            <person name="Lage O.M."/>
            <person name="Pohl T."/>
            <person name="Merkel B.J."/>
            <person name="Hornburger P."/>
            <person name="Mueller R.-W."/>
            <person name="Bruemmer F."/>
            <person name="Labrenz M."/>
            <person name="Spormann A.M."/>
            <person name="Op Den Camp H."/>
            <person name="Overmann J."/>
            <person name="Amann R."/>
            <person name="Jetten M.S.M."/>
            <person name="Mascher T."/>
            <person name="Medema M.H."/>
            <person name="Devos D.P."/>
            <person name="Kaster A.-K."/>
            <person name="Ovreas L."/>
            <person name="Rohde M."/>
            <person name="Galperin M.Y."/>
            <person name="Jogler C."/>
        </authorList>
    </citation>
    <scope>NUCLEOTIDE SEQUENCE [LARGE SCALE GENOMIC DNA]</scope>
    <source>
        <strain evidence="1 2">Poly59</strain>
    </source>
</reference>
<protein>
    <recommendedName>
        <fullName evidence="3">FHA domain-containing protein</fullName>
    </recommendedName>
</protein>
<dbReference type="Proteomes" id="UP000317977">
    <property type="component" value="Unassembled WGS sequence"/>
</dbReference>
<dbReference type="AlphaFoldDB" id="A0A5C6F725"/>
<dbReference type="RefSeq" id="WP_146534296.1">
    <property type="nucleotide sequence ID" value="NZ_SJPX01000002.1"/>
</dbReference>
<comment type="caution">
    <text evidence="1">The sequence shown here is derived from an EMBL/GenBank/DDBJ whole genome shotgun (WGS) entry which is preliminary data.</text>
</comment>
<sequence length="310" mass="33728">MPLLLTAHPTNQADLRLLLRVGQEARVGSSEWVELSIPDDQSIALEHFVVRCGSDAVVEVLGEQQTLWVNGDGVERFTLSDRCDQKTEFLAGQTSFSIRWSPDLVPKVKEPAAKDEPSDAPVVDDNFRIGEVATRMKLSHTAIDLLQTPDRCSLYLQRLIDAGLADDAIRFIAAALPAVVAVDWAIVSSGLIESAKDPLLDAMLAWTSTGGEADRRVVAEQLKKVVEPSNVVKWISQAIVLSGGSLARDDQPMIVPPKHLCGIAILTAHRWSLAAQADRTVAMSQWLESGKLLLDQMEATGTRNEHKGAA</sequence>
<accession>A0A5C6F725</accession>
<evidence type="ECO:0008006" key="3">
    <source>
        <dbReference type="Google" id="ProtNLM"/>
    </source>
</evidence>
<name>A0A5C6F725_9BACT</name>
<dbReference type="Pfam" id="PF22011">
    <property type="entry name" value="DUF6931"/>
    <property type="match status" value="1"/>
</dbReference>
<dbReference type="OrthoDB" id="289828at2"/>
<evidence type="ECO:0000313" key="1">
    <source>
        <dbReference type="EMBL" id="TWU56284.1"/>
    </source>
</evidence>
<gene>
    <name evidence="1" type="ORF">Poly59_25880</name>
</gene>
<dbReference type="InterPro" id="IPR053855">
    <property type="entry name" value="DUF6931"/>
</dbReference>